<dbReference type="Proteomes" id="UP001200034">
    <property type="component" value="Unassembled WGS sequence"/>
</dbReference>
<feature type="repeat" description="WD" evidence="3">
    <location>
        <begin position="283"/>
        <end position="314"/>
    </location>
</feature>
<proteinExistence type="predicted"/>
<dbReference type="GO" id="GO:0031145">
    <property type="term" value="P:anaphase-promoting complex-dependent catabolic process"/>
    <property type="evidence" value="ECO:0007669"/>
    <property type="project" value="TreeGrafter"/>
</dbReference>
<dbReference type="AlphaFoldDB" id="A0AAD4K501"/>
<keyword evidence="5" id="KW-1185">Reference proteome</keyword>
<reference evidence="4" key="1">
    <citation type="journal article" date="2021" name="Mol. Ecol. Resour.">
        <title>Phylogenomic analyses of the genus Drosophila reveals genomic signals of climate adaptation.</title>
        <authorList>
            <person name="Li F."/>
            <person name="Rane R.V."/>
            <person name="Luria V."/>
            <person name="Xiong Z."/>
            <person name="Chen J."/>
            <person name="Li Z."/>
            <person name="Catullo R.A."/>
            <person name="Griffin P.C."/>
            <person name="Schiffer M."/>
            <person name="Pearce S."/>
            <person name="Lee S.F."/>
            <person name="McElroy K."/>
            <person name="Stocker A."/>
            <person name="Shirriffs J."/>
            <person name="Cockerell F."/>
            <person name="Coppin C."/>
            <person name="Sgro C.M."/>
            <person name="Karger A."/>
            <person name="Cain J.W."/>
            <person name="Weber J.A."/>
            <person name="Santpere G."/>
            <person name="Kirschner M.W."/>
            <person name="Hoffmann A.A."/>
            <person name="Oakeshott J.G."/>
            <person name="Zhang G."/>
        </authorList>
    </citation>
    <scope>NUCLEOTIDE SEQUENCE</scope>
    <source>
        <strain evidence="4">BGI-SZ-2011g</strain>
    </source>
</reference>
<feature type="repeat" description="WD" evidence="3">
    <location>
        <begin position="431"/>
        <end position="451"/>
    </location>
</feature>
<sequence>IGTVMNLCASPRKNSLMDQNAAPSFNKGRRDDWKHEVNKSQSNVNLRFSYGDRFIPKRFNADQINYNLKYLDTNKEKDILMTDQMLVCSYWRQNSFVQAINETFGVRNSRLLQFSNLQGHLSDLSRRTSQDSDWPCMPRPRPMAYPNTTHEMPELCSLIDHNLMDWSINGHMAVSFGQDVIIWHNQGETTMVFSVKRPRSLKYSPNGRYLAMGCTDSQHPVLELWKLQTVREFLVADGKYFQKSVGSICAIEWSRDSEKIVCGTGSGLLVVLQMPALRTLHKLRKHNDKITCIRYSPNGQYLATADVQGHIYIFHSRLYKVLIRLRSKSSSIIFDWHPWSSVELAISEKSPPSIYIFNVPRREIVAFYQRADKKILINSINFSKITGELLVNVYRYDDQGCLSCEILVLSSFNRVVDIMGYKEGGMVFMMWSPDGTKIATAGLDESLSIWNFLHGNKAPDSKSKNLVQEAERRSSLELYRLFK</sequence>
<comment type="caution">
    <text evidence="4">The sequence shown here is derived from an EMBL/GenBank/DDBJ whole genome shotgun (WGS) entry which is preliminary data.</text>
</comment>
<dbReference type="PROSITE" id="PS50082">
    <property type="entry name" value="WD_REPEATS_2"/>
    <property type="match status" value="2"/>
</dbReference>
<evidence type="ECO:0000313" key="5">
    <source>
        <dbReference type="Proteomes" id="UP001200034"/>
    </source>
</evidence>
<dbReference type="EMBL" id="JAJJHW010001127">
    <property type="protein sequence ID" value="KAH8377005.1"/>
    <property type="molecule type" value="Genomic_DNA"/>
</dbReference>
<gene>
    <name evidence="4" type="ORF">KR093_002694</name>
</gene>
<keyword evidence="2" id="KW-0677">Repeat</keyword>
<evidence type="ECO:0000313" key="4">
    <source>
        <dbReference type="EMBL" id="KAH8377005.1"/>
    </source>
</evidence>
<dbReference type="Gene3D" id="2.130.10.10">
    <property type="entry name" value="YVTN repeat-like/Quinoprotein amine dehydrogenase"/>
    <property type="match status" value="1"/>
</dbReference>
<dbReference type="GO" id="GO:1905786">
    <property type="term" value="P:positive regulation of anaphase-promoting complex-dependent catabolic process"/>
    <property type="evidence" value="ECO:0007669"/>
    <property type="project" value="TreeGrafter"/>
</dbReference>
<dbReference type="GO" id="GO:0010997">
    <property type="term" value="F:anaphase-promoting complex binding"/>
    <property type="evidence" value="ECO:0007669"/>
    <property type="project" value="InterPro"/>
</dbReference>
<dbReference type="InterPro" id="IPR001680">
    <property type="entry name" value="WD40_rpt"/>
</dbReference>
<dbReference type="SMART" id="SM00320">
    <property type="entry name" value="WD40"/>
    <property type="match status" value="5"/>
</dbReference>
<dbReference type="SUPFAM" id="SSF50978">
    <property type="entry name" value="WD40 repeat-like"/>
    <property type="match status" value="1"/>
</dbReference>
<accession>A0AAD4K501</accession>
<dbReference type="InterPro" id="IPR036322">
    <property type="entry name" value="WD40_repeat_dom_sf"/>
</dbReference>
<evidence type="ECO:0000256" key="3">
    <source>
        <dbReference type="PROSITE-ProRule" id="PRU00221"/>
    </source>
</evidence>
<evidence type="ECO:0000256" key="2">
    <source>
        <dbReference type="ARBA" id="ARBA00022737"/>
    </source>
</evidence>
<dbReference type="InterPro" id="IPR033010">
    <property type="entry name" value="Cdc20/Fizzy"/>
</dbReference>
<dbReference type="GO" id="GO:0005680">
    <property type="term" value="C:anaphase-promoting complex"/>
    <property type="evidence" value="ECO:0007669"/>
    <property type="project" value="TreeGrafter"/>
</dbReference>
<protein>
    <recommendedName>
        <fullName evidence="6">Protein cortex</fullName>
    </recommendedName>
</protein>
<organism evidence="4 5">
    <name type="scientific">Drosophila rubida</name>
    <dbReference type="NCBI Taxonomy" id="30044"/>
    <lineage>
        <taxon>Eukaryota</taxon>
        <taxon>Metazoa</taxon>
        <taxon>Ecdysozoa</taxon>
        <taxon>Arthropoda</taxon>
        <taxon>Hexapoda</taxon>
        <taxon>Insecta</taxon>
        <taxon>Pterygota</taxon>
        <taxon>Neoptera</taxon>
        <taxon>Endopterygota</taxon>
        <taxon>Diptera</taxon>
        <taxon>Brachycera</taxon>
        <taxon>Muscomorpha</taxon>
        <taxon>Ephydroidea</taxon>
        <taxon>Drosophilidae</taxon>
        <taxon>Drosophila</taxon>
    </lineage>
</organism>
<dbReference type="PANTHER" id="PTHR19918:SF52">
    <property type="entry name" value="PROTEIN CORTEX"/>
    <property type="match status" value="1"/>
</dbReference>
<evidence type="ECO:0008006" key="6">
    <source>
        <dbReference type="Google" id="ProtNLM"/>
    </source>
</evidence>
<feature type="non-terminal residue" evidence="4">
    <location>
        <position position="483"/>
    </location>
</feature>
<evidence type="ECO:0000256" key="1">
    <source>
        <dbReference type="ARBA" id="ARBA00022574"/>
    </source>
</evidence>
<dbReference type="InterPro" id="IPR015943">
    <property type="entry name" value="WD40/YVTN_repeat-like_dom_sf"/>
</dbReference>
<keyword evidence="1 3" id="KW-0853">WD repeat</keyword>
<dbReference type="GO" id="GO:1990757">
    <property type="term" value="F:ubiquitin ligase activator activity"/>
    <property type="evidence" value="ECO:0007669"/>
    <property type="project" value="TreeGrafter"/>
</dbReference>
<dbReference type="Pfam" id="PF00400">
    <property type="entry name" value="WD40"/>
    <property type="match status" value="2"/>
</dbReference>
<name>A0AAD4K501_9MUSC</name>
<dbReference type="PANTHER" id="PTHR19918">
    <property type="entry name" value="CELL DIVISION CYCLE 20 CDC20 FIZZY -RELATED"/>
    <property type="match status" value="1"/>
</dbReference>